<proteinExistence type="predicted"/>
<organism evidence="2 3">
    <name type="scientific">Streptomyces coeruleofuscus</name>
    <dbReference type="NCBI Taxonomy" id="66879"/>
    <lineage>
        <taxon>Bacteria</taxon>
        <taxon>Bacillati</taxon>
        <taxon>Actinomycetota</taxon>
        <taxon>Actinomycetes</taxon>
        <taxon>Kitasatosporales</taxon>
        <taxon>Streptomycetaceae</taxon>
        <taxon>Streptomyces</taxon>
    </lineage>
</organism>
<evidence type="ECO:0000313" key="2">
    <source>
        <dbReference type="EMBL" id="GAA2400400.1"/>
    </source>
</evidence>
<reference evidence="3" key="1">
    <citation type="journal article" date="2019" name="Int. J. Syst. Evol. Microbiol.">
        <title>The Global Catalogue of Microorganisms (GCM) 10K type strain sequencing project: providing services to taxonomists for standard genome sequencing and annotation.</title>
        <authorList>
            <consortium name="The Broad Institute Genomics Platform"/>
            <consortium name="The Broad Institute Genome Sequencing Center for Infectious Disease"/>
            <person name="Wu L."/>
            <person name="Ma J."/>
        </authorList>
    </citation>
    <scope>NUCLEOTIDE SEQUENCE [LARGE SCALE GENOMIC DNA]</scope>
    <source>
        <strain evidence="3">JCM 4358</strain>
    </source>
</reference>
<feature type="compositionally biased region" description="Pro residues" evidence="1">
    <location>
        <begin position="39"/>
        <end position="49"/>
    </location>
</feature>
<dbReference type="Proteomes" id="UP001499986">
    <property type="component" value="Unassembled WGS sequence"/>
</dbReference>
<accession>A0ABP5VF46</accession>
<feature type="region of interest" description="Disordered" evidence="1">
    <location>
        <begin position="1"/>
        <end position="62"/>
    </location>
</feature>
<evidence type="ECO:0000256" key="1">
    <source>
        <dbReference type="SAM" id="MobiDB-lite"/>
    </source>
</evidence>
<feature type="compositionally biased region" description="Polar residues" evidence="1">
    <location>
        <begin position="1"/>
        <end position="38"/>
    </location>
</feature>
<sequence>MATSDPSSTLVTAPSSTIVRTASPTAYGSGNPDRTSPESPCPFVSPPTFVPQCTSAGPRSIS</sequence>
<keyword evidence="3" id="KW-1185">Reference proteome</keyword>
<protein>
    <submittedName>
        <fullName evidence="2">Uncharacterized protein</fullName>
    </submittedName>
</protein>
<gene>
    <name evidence="2" type="ORF">GCM10010255_36730</name>
</gene>
<name>A0ABP5VF46_9ACTN</name>
<dbReference type="EMBL" id="BAAASE010000004">
    <property type="protein sequence ID" value="GAA2400400.1"/>
    <property type="molecule type" value="Genomic_DNA"/>
</dbReference>
<evidence type="ECO:0000313" key="3">
    <source>
        <dbReference type="Proteomes" id="UP001499986"/>
    </source>
</evidence>
<feature type="compositionally biased region" description="Polar residues" evidence="1">
    <location>
        <begin position="51"/>
        <end position="62"/>
    </location>
</feature>
<comment type="caution">
    <text evidence="2">The sequence shown here is derived from an EMBL/GenBank/DDBJ whole genome shotgun (WGS) entry which is preliminary data.</text>
</comment>